<dbReference type="PANTHER" id="PTHR42732">
    <property type="entry name" value="BETA-GALACTOSIDASE"/>
    <property type="match status" value="1"/>
</dbReference>
<feature type="domain" description="Glycoside hydrolase family 2 immunoglobulin-like beta-sandwich" evidence="5">
    <location>
        <begin position="270"/>
        <end position="338"/>
    </location>
</feature>
<dbReference type="InterPro" id="IPR036156">
    <property type="entry name" value="Beta-gal/glucu_dom_sf"/>
</dbReference>
<dbReference type="InterPro" id="IPR006104">
    <property type="entry name" value="Glyco_hydro_2_N"/>
</dbReference>
<dbReference type="InterPro" id="IPR006103">
    <property type="entry name" value="Glyco_hydro_2_cat"/>
</dbReference>
<keyword evidence="9" id="KW-1185">Reference proteome</keyword>
<dbReference type="SUPFAM" id="SSF49785">
    <property type="entry name" value="Galactose-binding domain-like"/>
    <property type="match status" value="1"/>
</dbReference>
<keyword evidence="4" id="KW-0732">Signal</keyword>
<dbReference type="SUPFAM" id="SSF51445">
    <property type="entry name" value="(Trans)glycosidases"/>
    <property type="match status" value="1"/>
</dbReference>
<dbReference type="InterPro" id="IPR017853">
    <property type="entry name" value="GH"/>
</dbReference>
<evidence type="ECO:0000256" key="3">
    <source>
        <dbReference type="ARBA" id="ARBA00023295"/>
    </source>
</evidence>
<dbReference type="AlphaFoldDB" id="A0A9N9L3K9"/>
<evidence type="ECO:0000259" key="6">
    <source>
        <dbReference type="Pfam" id="PF02836"/>
    </source>
</evidence>
<dbReference type="InterPro" id="IPR013783">
    <property type="entry name" value="Ig-like_fold"/>
</dbReference>
<organism evidence="8 9">
    <name type="scientific">Hymenoscyphus fraxineus</name>
    <dbReference type="NCBI Taxonomy" id="746836"/>
    <lineage>
        <taxon>Eukaryota</taxon>
        <taxon>Fungi</taxon>
        <taxon>Dikarya</taxon>
        <taxon>Ascomycota</taxon>
        <taxon>Pezizomycotina</taxon>
        <taxon>Leotiomycetes</taxon>
        <taxon>Helotiales</taxon>
        <taxon>Helotiaceae</taxon>
        <taxon>Hymenoscyphus</taxon>
    </lineage>
</organism>
<evidence type="ECO:0000259" key="7">
    <source>
        <dbReference type="Pfam" id="PF02837"/>
    </source>
</evidence>
<dbReference type="Gene3D" id="2.60.120.260">
    <property type="entry name" value="Galactose-binding domain-like"/>
    <property type="match status" value="1"/>
</dbReference>
<name>A0A9N9L3K9_9HELO</name>
<gene>
    <name evidence="8" type="ORF">HYFRA_00010409</name>
</gene>
<protein>
    <recommendedName>
        <fullName evidence="10">Glycoside hydrolase family 2 protein</fullName>
    </recommendedName>
</protein>
<dbReference type="Pfam" id="PF02836">
    <property type="entry name" value="Glyco_hydro_2_C"/>
    <property type="match status" value="1"/>
</dbReference>
<dbReference type="Pfam" id="PF02837">
    <property type="entry name" value="Glyco_hydro_2_N"/>
    <property type="match status" value="1"/>
</dbReference>
<dbReference type="GO" id="GO:0004553">
    <property type="term" value="F:hydrolase activity, hydrolyzing O-glycosyl compounds"/>
    <property type="evidence" value="ECO:0007669"/>
    <property type="project" value="InterPro"/>
</dbReference>
<feature type="signal peptide" evidence="4">
    <location>
        <begin position="1"/>
        <end position="19"/>
    </location>
</feature>
<keyword evidence="3" id="KW-0326">Glycosidase</keyword>
<comment type="similarity">
    <text evidence="1">Belongs to the glycosyl hydrolase 2 family.</text>
</comment>
<dbReference type="Pfam" id="PF00703">
    <property type="entry name" value="Glyco_hydro_2"/>
    <property type="match status" value="1"/>
</dbReference>
<evidence type="ECO:0000256" key="4">
    <source>
        <dbReference type="SAM" id="SignalP"/>
    </source>
</evidence>
<dbReference type="InterPro" id="IPR051913">
    <property type="entry name" value="GH2_Domain-Containing"/>
</dbReference>
<evidence type="ECO:0000313" key="8">
    <source>
        <dbReference type="EMBL" id="CAG8957543.1"/>
    </source>
</evidence>
<feature type="domain" description="Glycoside hydrolase family 2 catalytic" evidence="6">
    <location>
        <begin position="380"/>
        <end position="508"/>
    </location>
</feature>
<accession>A0A9N9L3K9</accession>
<dbReference type="Gene3D" id="2.60.40.10">
    <property type="entry name" value="Immunoglobulins"/>
    <property type="match status" value="1"/>
</dbReference>
<evidence type="ECO:0008006" key="10">
    <source>
        <dbReference type="Google" id="ProtNLM"/>
    </source>
</evidence>
<evidence type="ECO:0000256" key="2">
    <source>
        <dbReference type="ARBA" id="ARBA00022801"/>
    </source>
</evidence>
<evidence type="ECO:0000313" key="9">
    <source>
        <dbReference type="Proteomes" id="UP000696280"/>
    </source>
</evidence>
<dbReference type="InterPro" id="IPR008979">
    <property type="entry name" value="Galactose-bd-like_sf"/>
</dbReference>
<dbReference type="GO" id="GO:0005975">
    <property type="term" value="P:carbohydrate metabolic process"/>
    <property type="evidence" value="ECO:0007669"/>
    <property type="project" value="InterPro"/>
</dbReference>
<proteinExistence type="inferred from homology"/>
<feature type="domain" description="Glycosyl hydrolases family 2 sugar binding" evidence="7">
    <location>
        <begin position="125"/>
        <end position="195"/>
    </location>
</feature>
<evidence type="ECO:0000259" key="5">
    <source>
        <dbReference type="Pfam" id="PF00703"/>
    </source>
</evidence>
<dbReference type="OrthoDB" id="408320at2759"/>
<dbReference type="PANTHER" id="PTHR42732:SF2">
    <property type="entry name" value="BETA-MANNOSIDASE"/>
    <property type="match status" value="1"/>
</dbReference>
<feature type="chain" id="PRO_5040337596" description="Glycoside hydrolase family 2 protein" evidence="4">
    <location>
        <begin position="20"/>
        <end position="665"/>
    </location>
</feature>
<evidence type="ECO:0000256" key="1">
    <source>
        <dbReference type="ARBA" id="ARBA00007401"/>
    </source>
</evidence>
<dbReference type="Proteomes" id="UP000696280">
    <property type="component" value="Unassembled WGS sequence"/>
</dbReference>
<dbReference type="InterPro" id="IPR006102">
    <property type="entry name" value="Ig-like_GH2"/>
</dbReference>
<keyword evidence="2" id="KW-0378">Hydrolase</keyword>
<dbReference type="SUPFAM" id="SSF49303">
    <property type="entry name" value="beta-Galactosidase/glucuronidase domain"/>
    <property type="match status" value="1"/>
</dbReference>
<dbReference type="Gene3D" id="3.20.20.80">
    <property type="entry name" value="Glycosidases"/>
    <property type="match status" value="1"/>
</dbReference>
<reference evidence="8" key="1">
    <citation type="submission" date="2021-07" db="EMBL/GenBank/DDBJ databases">
        <authorList>
            <person name="Durling M."/>
        </authorList>
    </citation>
    <scope>NUCLEOTIDE SEQUENCE</scope>
</reference>
<sequence length="665" mass="74432">MHLVTRLLLPLVIAAVAFAAAIIEPIPLPRRQTSYNSTKYSVQEPPLTTPWTYTVGTNPWPEYPRPQLQRSQWLNLNGIWNYQNASGLNALDSPPFNQTLANEVMIPSCLESGLSGIQGVDMLYSWFSTSFTVPESWSGQTLLNFGAVDYEATVFINGKEAGFNRGGYFEFTIDVTEFLTGGQNELLVFVHDPTDSGDYVIPIGKQTLRPSHIFYRPCSGIWQSVWIEAAPKNYITQLDVDANMDGQCERYLPVTTFEVDVLMAGIHTSSSSSYATEAEVQVEVHDGTSVVATHSASSGKAFQFTVSSPKLWSPDSPYLYNITVTMGDDKVSSYTGFRTISRGKVDGIERPLLNGEFIFMMGTLDQGYWPDGLYTPPNREAMVYDLKMLKNLGFNMLRKHIKVETALFYQACDQLGLLLIQDMPSLRPIQSYVAPNCDRITYLPDTVQQAEFDRQLDILINQHKNYPSIVIWVIYNEGWGQVTEGYPEFRLTDRVRSIDPTRLIDSTTGWNDHGAGDFSDNHHYANPQCGSPFSSIASTPYDPSRIGFQGEFGGVGQNVSIEHLWNVQQAIDTVNQTYEIDTTIEAWNYRAHILLGELTDQTKLFACSGGVWTQTTDVEGEVNGLLTYDRRVLRPNEEQWKKDIQGLYDAAKARTGGGNSSIPLL</sequence>
<dbReference type="EMBL" id="CAJVRL010000080">
    <property type="protein sequence ID" value="CAG8957543.1"/>
    <property type="molecule type" value="Genomic_DNA"/>
</dbReference>
<comment type="caution">
    <text evidence="8">The sequence shown here is derived from an EMBL/GenBank/DDBJ whole genome shotgun (WGS) entry which is preliminary data.</text>
</comment>